<name>A0A2N9VZ09_9HYPH</name>
<dbReference type="Gene3D" id="1.10.3720.10">
    <property type="entry name" value="MetI-like"/>
    <property type="match status" value="1"/>
</dbReference>
<comment type="similarity">
    <text evidence="9">Belongs to the binding-protein-dependent transport system permease family.</text>
</comment>
<evidence type="ECO:0000313" key="12">
    <source>
        <dbReference type="Proteomes" id="UP000232163"/>
    </source>
</evidence>
<keyword evidence="7 9" id="KW-1133">Transmembrane helix</keyword>
<dbReference type="InterPro" id="IPR035906">
    <property type="entry name" value="MetI-like_sf"/>
</dbReference>
<feature type="domain" description="ABC transmembrane type-1" evidence="10">
    <location>
        <begin position="48"/>
        <end position="237"/>
    </location>
</feature>
<feature type="transmembrane region" description="Helical" evidence="9">
    <location>
        <begin position="97"/>
        <end position="128"/>
    </location>
</feature>
<dbReference type="Pfam" id="PF00528">
    <property type="entry name" value="BPD_transp_1"/>
    <property type="match status" value="1"/>
</dbReference>
<feature type="transmembrane region" description="Helical" evidence="9">
    <location>
        <begin position="156"/>
        <end position="177"/>
    </location>
</feature>
<organism evidence="11 12">
    <name type="scientific">Phyllobacterium zundukense</name>
    <dbReference type="NCBI Taxonomy" id="1867719"/>
    <lineage>
        <taxon>Bacteria</taxon>
        <taxon>Pseudomonadati</taxon>
        <taxon>Pseudomonadota</taxon>
        <taxon>Alphaproteobacteria</taxon>
        <taxon>Hyphomicrobiales</taxon>
        <taxon>Phyllobacteriaceae</taxon>
        <taxon>Phyllobacterium</taxon>
    </lineage>
</organism>
<dbReference type="PANTHER" id="PTHR43386:SF1">
    <property type="entry name" value="D,D-DIPEPTIDE TRANSPORT SYSTEM PERMEASE PROTEIN DDPC-RELATED"/>
    <property type="match status" value="1"/>
</dbReference>
<comment type="caution">
    <text evidence="11">The sequence shown here is derived from an EMBL/GenBank/DDBJ whole genome shotgun (WGS) entry which is preliminary data.</text>
</comment>
<feature type="transmembrane region" description="Helical" evidence="9">
    <location>
        <begin position="219"/>
        <end position="238"/>
    </location>
</feature>
<evidence type="ECO:0000259" key="10">
    <source>
        <dbReference type="PROSITE" id="PS50928"/>
    </source>
</evidence>
<keyword evidence="2 9" id="KW-0813">Transport</keyword>
<dbReference type="GO" id="GO:0015031">
    <property type="term" value="P:protein transport"/>
    <property type="evidence" value="ECO:0007669"/>
    <property type="project" value="UniProtKB-KW"/>
</dbReference>
<proteinExistence type="inferred from homology"/>
<evidence type="ECO:0000256" key="4">
    <source>
        <dbReference type="ARBA" id="ARBA00022692"/>
    </source>
</evidence>
<keyword evidence="12" id="KW-1185">Reference proteome</keyword>
<evidence type="ECO:0000256" key="7">
    <source>
        <dbReference type="ARBA" id="ARBA00022989"/>
    </source>
</evidence>
<dbReference type="AlphaFoldDB" id="A0A2N9VZ09"/>
<dbReference type="OrthoDB" id="9766870at2"/>
<dbReference type="SUPFAM" id="SSF161098">
    <property type="entry name" value="MetI-like"/>
    <property type="match status" value="1"/>
</dbReference>
<dbReference type="InterPro" id="IPR050366">
    <property type="entry name" value="BP-dependent_transpt_permease"/>
</dbReference>
<reference evidence="11 12" key="1">
    <citation type="journal article" date="2017" name="Int J Environ Stud">
        <title>Does the Miocene-Pliocene relict legume Oxytropis triphylla form nitrogen-fixing nodules with a combination of bacterial strains?</title>
        <authorList>
            <person name="Safronova V."/>
            <person name="Belimov A."/>
            <person name="Sazanova A."/>
            <person name="Kuznetsova I."/>
            <person name="Popova J."/>
            <person name="Andronov E."/>
            <person name="Verkhozina A."/>
            <person name="Tikhonovich I."/>
        </authorList>
    </citation>
    <scope>NUCLEOTIDE SEQUENCE [LARGE SCALE GENOMIC DNA]</scope>
    <source>
        <strain evidence="11 12">Tri-38</strain>
    </source>
</reference>
<evidence type="ECO:0000256" key="2">
    <source>
        <dbReference type="ARBA" id="ARBA00022448"/>
    </source>
</evidence>
<dbReference type="EMBL" id="MZMT01000028">
    <property type="protein sequence ID" value="PIO44727.1"/>
    <property type="molecule type" value="Genomic_DNA"/>
</dbReference>
<keyword evidence="4 9" id="KW-0812">Transmembrane</keyword>
<sequence>MAAVGPQLIAHDPFQQHLLSRNVGPSSDFWFGTDNYGRDVFARLIHGARLTLAVGLGGTVTALFLGAFIGLAALATGRWIAVPVFGVIDFIRSLPDVLFALILVVAVGPGLSSVTLALGVSFAPYFAYVARAAWKREMAADYVIAAKTLGASRWRILYRHALPNVIGALVTLAAVILPRCVVTESVLSFLGLGASPDTPTWGRMISDATPLFERAPHAAIVPVFALSIVTLALALLANHVRALVDPLRSGTQERKRA</sequence>
<dbReference type="Proteomes" id="UP000232163">
    <property type="component" value="Unassembled WGS sequence"/>
</dbReference>
<feature type="transmembrane region" description="Helical" evidence="9">
    <location>
        <begin position="50"/>
        <end position="77"/>
    </location>
</feature>
<keyword evidence="5" id="KW-0571">Peptide transport</keyword>
<keyword evidence="8 9" id="KW-0472">Membrane</keyword>
<dbReference type="InterPro" id="IPR000515">
    <property type="entry name" value="MetI-like"/>
</dbReference>
<comment type="subcellular location">
    <subcellularLocation>
        <location evidence="1 9">Cell membrane</location>
        <topology evidence="1 9">Multi-pass membrane protein</topology>
    </subcellularLocation>
</comment>
<evidence type="ECO:0000256" key="3">
    <source>
        <dbReference type="ARBA" id="ARBA00022475"/>
    </source>
</evidence>
<evidence type="ECO:0000256" key="6">
    <source>
        <dbReference type="ARBA" id="ARBA00022927"/>
    </source>
</evidence>
<gene>
    <name evidence="11" type="ORF">B5P45_12220</name>
</gene>
<dbReference type="GO" id="GO:0015833">
    <property type="term" value="P:peptide transport"/>
    <property type="evidence" value="ECO:0007669"/>
    <property type="project" value="UniProtKB-KW"/>
</dbReference>
<dbReference type="PROSITE" id="PS50928">
    <property type="entry name" value="ABC_TM1"/>
    <property type="match status" value="1"/>
</dbReference>
<evidence type="ECO:0000313" key="11">
    <source>
        <dbReference type="EMBL" id="PIO44727.1"/>
    </source>
</evidence>
<dbReference type="GO" id="GO:0055085">
    <property type="term" value="P:transmembrane transport"/>
    <property type="evidence" value="ECO:0007669"/>
    <property type="project" value="InterPro"/>
</dbReference>
<dbReference type="PANTHER" id="PTHR43386">
    <property type="entry name" value="OLIGOPEPTIDE TRANSPORT SYSTEM PERMEASE PROTEIN APPC"/>
    <property type="match status" value="1"/>
</dbReference>
<dbReference type="GO" id="GO:0005886">
    <property type="term" value="C:plasma membrane"/>
    <property type="evidence" value="ECO:0007669"/>
    <property type="project" value="UniProtKB-SubCell"/>
</dbReference>
<keyword evidence="3" id="KW-1003">Cell membrane</keyword>
<keyword evidence="6" id="KW-0653">Protein transport</keyword>
<evidence type="ECO:0000256" key="1">
    <source>
        <dbReference type="ARBA" id="ARBA00004651"/>
    </source>
</evidence>
<evidence type="ECO:0000256" key="5">
    <source>
        <dbReference type="ARBA" id="ARBA00022856"/>
    </source>
</evidence>
<dbReference type="CDD" id="cd06261">
    <property type="entry name" value="TM_PBP2"/>
    <property type="match status" value="1"/>
</dbReference>
<protein>
    <recommendedName>
        <fullName evidence="10">ABC transmembrane type-1 domain-containing protein</fullName>
    </recommendedName>
</protein>
<evidence type="ECO:0000256" key="9">
    <source>
        <dbReference type="RuleBase" id="RU363032"/>
    </source>
</evidence>
<evidence type="ECO:0000256" key="8">
    <source>
        <dbReference type="ARBA" id="ARBA00023136"/>
    </source>
</evidence>
<accession>A0A2N9VZ09</accession>